<gene>
    <name evidence="3" type="ORF">UX47_C0011G0011</name>
</gene>
<evidence type="ECO:0000259" key="2">
    <source>
        <dbReference type="Pfam" id="PF18955"/>
    </source>
</evidence>
<evidence type="ECO:0000313" key="3">
    <source>
        <dbReference type="EMBL" id="KKU32450.1"/>
    </source>
</evidence>
<keyword evidence="1" id="KW-1133">Transmembrane helix</keyword>
<comment type="caution">
    <text evidence="3">The sequence shown here is derived from an EMBL/GenBank/DDBJ whole genome shotgun (WGS) entry which is preliminary data.</text>
</comment>
<feature type="domain" description="DUF5698" evidence="2">
    <location>
        <begin position="3"/>
        <end position="59"/>
    </location>
</feature>
<dbReference type="Pfam" id="PF18955">
    <property type="entry name" value="DUF5698"/>
    <property type="match status" value="1"/>
</dbReference>
<keyword evidence="1" id="KW-0472">Membrane</keyword>
<organism evidence="3 4">
    <name type="scientific">Candidatus Collierbacteria bacterium GW2011_GWA2_46_26</name>
    <dbReference type="NCBI Taxonomy" id="1618381"/>
    <lineage>
        <taxon>Bacteria</taxon>
        <taxon>Candidatus Collieribacteriota</taxon>
    </lineage>
</organism>
<sequence length="66" mass="7441">MATQRTYWISKGRSRAAALLVFFESFVAMFVIYQVATNLNNNFLLIAVYSVGNAIGTYVNLEKVPF</sequence>
<evidence type="ECO:0000256" key="1">
    <source>
        <dbReference type="SAM" id="Phobius"/>
    </source>
</evidence>
<evidence type="ECO:0000313" key="4">
    <source>
        <dbReference type="Proteomes" id="UP000034794"/>
    </source>
</evidence>
<feature type="transmembrane region" description="Helical" evidence="1">
    <location>
        <begin position="42"/>
        <end position="61"/>
    </location>
</feature>
<dbReference type="EMBL" id="LCMI01000011">
    <property type="protein sequence ID" value="KKU32450.1"/>
    <property type="molecule type" value="Genomic_DNA"/>
</dbReference>
<name>A0A0G1SGI0_9BACT</name>
<protein>
    <recommendedName>
        <fullName evidence="2">DUF5698 domain-containing protein</fullName>
    </recommendedName>
</protein>
<proteinExistence type="predicted"/>
<dbReference type="InterPro" id="IPR044035">
    <property type="entry name" value="DUF5698"/>
</dbReference>
<feature type="transmembrane region" description="Helical" evidence="1">
    <location>
        <begin position="16"/>
        <end position="36"/>
    </location>
</feature>
<keyword evidence="1" id="KW-0812">Transmembrane</keyword>
<accession>A0A0G1SGI0</accession>
<dbReference type="AlphaFoldDB" id="A0A0G1SGI0"/>
<dbReference type="Proteomes" id="UP000034794">
    <property type="component" value="Unassembled WGS sequence"/>
</dbReference>
<reference evidence="3 4" key="1">
    <citation type="journal article" date="2015" name="Nature">
        <title>rRNA introns, odd ribosomes, and small enigmatic genomes across a large radiation of phyla.</title>
        <authorList>
            <person name="Brown C.T."/>
            <person name="Hug L.A."/>
            <person name="Thomas B.C."/>
            <person name="Sharon I."/>
            <person name="Castelle C.J."/>
            <person name="Singh A."/>
            <person name="Wilkins M.J."/>
            <person name="Williams K.H."/>
            <person name="Banfield J.F."/>
        </authorList>
    </citation>
    <scope>NUCLEOTIDE SEQUENCE [LARGE SCALE GENOMIC DNA]</scope>
</reference>